<dbReference type="EMBL" id="BAABWN010000013">
    <property type="protein sequence ID" value="GAA6169612.1"/>
    <property type="molecule type" value="Genomic_DNA"/>
</dbReference>
<dbReference type="Proteomes" id="UP001465153">
    <property type="component" value="Unassembled WGS sequence"/>
</dbReference>
<gene>
    <name evidence="1" type="ORF">NBRC116591_34230</name>
</gene>
<proteinExistence type="predicted"/>
<organism evidence="1 2">
    <name type="scientific">Sessilibacter corallicola</name>
    <dbReference type="NCBI Taxonomy" id="2904075"/>
    <lineage>
        <taxon>Bacteria</taxon>
        <taxon>Pseudomonadati</taxon>
        <taxon>Pseudomonadota</taxon>
        <taxon>Gammaproteobacteria</taxon>
        <taxon>Cellvibrionales</taxon>
        <taxon>Cellvibrionaceae</taxon>
        <taxon>Sessilibacter</taxon>
    </lineage>
</organism>
<accession>A0ABQ0AD82</accession>
<keyword evidence="2" id="KW-1185">Reference proteome</keyword>
<sequence length="188" mass="19388">MRAKQGGGSQILLELRDNVEYGLGGRTYENLANRKIKNGVSAEKIPDALLKSATKPNPGISKAAIEGGKFLKHGGKVVVVVSISVTAYTLLTAPEDQLEKIIYEELGGVAGGALGGGVAVGLCLVFGIVTSGWGLLACGVGGGGIGGYAGSNAGNQIYLLKEEYVRNSDVAKQGFEVYDPSKFIGSLK</sequence>
<comment type="caution">
    <text evidence="1">The sequence shown here is derived from an EMBL/GenBank/DDBJ whole genome shotgun (WGS) entry which is preliminary data.</text>
</comment>
<protein>
    <submittedName>
        <fullName evidence="1">Uncharacterized protein</fullName>
    </submittedName>
</protein>
<evidence type="ECO:0000313" key="2">
    <source>
        <dbReference type="Proteomes" id="UP001465153"/>
    </source>
</evidence>
<dbReference type="RefSeq" id="WP_353304092.1">
    <property type="nucleotide sequence ID" value="NZ_BAABWN010000013.1"/>
</dbReference>
<name>A0ABQ0AD82_9GAMM</name>
<reference evidence="1 2" key="1">
    <citation type="submission" date="2024-04" db="EMBL/GenBank/DDBJ databases">
        <title>Draft genome sequence of Sessilibacter corallicola NBRC 116591.</title>
        <authorList>
            <person name="Miyakawa T."/>
            <person name="Kusuya Y."/>
            <person name="Miura T."/>
        </authorList>
    </citation>
    <scope>NUCLEOTIDE SEQUENCE [LARGE SCALE GENOMIC DNA]</scope>
    <source>
        <strain evidence="1 2">KU-00831-HH</strain>
    </source>
</reference>
<evidence type="ECO:0000313" key="1">
    <source>
        <dbReference type="EMBL" id="GAA6169612.1"/>
    </source>
</evidence>